<dbReference type="EMBL" id="JAPTSV010000871">
    <property type="protein sequence ID" value="KAJ1518847.1"/>
    <property type="molecule type" value="Genomic_DNA"/>
</dbReference>
<protein>
    <submittedName>
        <fullName evidence="1">Uncharacterized protein</fullName>
    </submittedName>
</protein>
<name>A0AAV7X2S6_9NEOP</name>
<gene>
    <name evidence="1" type="ORF">ONE63_011550</name>
</gene>
<comment type="caution">
    <text evidence="1">The sequence shown here is derived from an EMBL/GenBank/DDBJ whole genome shotgun (WGS) entry which is preliminary data.</text>
</comment>
<organism evidence="1 2">
    <name type="scientific">Megalurothrips usitatus</name>
    <name type="common">bean blossom thrips</name>
    <dbReference type="NCBI Taxonomy" id="439358"/>
    <lineage>
        <taxon>Eukaryota</taxon>
        <taxon>Metazoa</taxon>
        <taxon>Ecdysozoa</taxon>
        <taxon>Arthropoda</taxon>
        <taxon>Hexapoda</taxon>
        <taxon>Insecta</taxon>
        <taxon>Pterygota</taxon>
        <taxon>Neoptera</taxon>
        <taxon>Paraneoptera</taxon>
        <taxon>Thysanoptera</taxon>
        <taxon>Terebrantia</taxon>
        <taxon>Thripoidea</taxon>
        <taxon>Thripidae</taxon>
        <taxon>Megalurothrips</taxon>
    </lineage>
</organism>
<dbReference type="AlphaFoldDB" id="A0AAV7X2S6"/>
<evidence type="ECO:0000313" key="2">
    <source>
        <dbReference type="Proteomes" id="UP001075354"/>
    </source>
</evidence>
<dbReference type="Proteomes" id="UP001075354">
    <property type="component" value="Unassembled WGS sequence"/>
</dbReference>
<keyword evidence="2" id="KW-1185">Reference proteome</keyword>
<sequence length="80" mass="9105">MKFIIRNLSKRVSWHCPHRPCVPLLGLFEATTNLRVCNVHAYVETNTEANLLCCNCGWLVSDYSTRARINSTLQGALRKV</sequence>
<proteinExistence type="predicted"/>
<accession>A0AAV7X2S6</accession>
<reference evidence="1" key="1">
    <citation type="submission" date="2022-12" db="EMBL/GenBank/DDBJ databases">
        <title>Chromosome-level genome assembly of the bean flower thrips Megalurothrips usitatus.</title>
        <authorList>
            <person name="Ma L."/>
            <person name="Liu Q."/>
            <person name="Li H."/>
            <person name="Cai W."/>
        </authorList>
    </citation>
    <scope>NUCLEOTIDE SEQUENCE</scope>
    <source>
        <strain evidence="1">Cailab_2022a</strain>
    </source>
</reference>
<evidence type="ECO:0000313" key="1">
    <source>
        <dbReference type="EMBL" id="KAJ1518847.1"/>
    </source>
</evidence>